<dbReference type="EMBL" id="JADJEV010000005">
    <property type="protein sequence ID" value="MBK6975491.1"/>
    <property type="molecule type" value="Genomic_DNA"/>
</dbReference>
<dbReference type="PANTHER" id="PTHR32305:SF15">
    <property type="entry name" value="PROTEIN RHSA-RELATED"/>
    <property type="match status" value="1"/>
</dbReference>
<name>A0A9D7HTA1_9PROT</name>
<reference evidence="2" key="1">
    <citation type="submission" date="2020-10" db="EMBL/GenBank/DDBJ databases">
        <title>Connecting structure to function with the recovery of over 1000 high-quality activated sludge metagenome-assembled genomes encoding full-length rRNA genes using long-read sequencing.</title>
        <authorList>
            <person name="Singleton C.M."/>
            <person name="Petriglieri F."/>
            <person name="Kristensen J.M."/>
            <person name="Kirkegaard R.H."/>
            <person name="Michaelsen T.Y."/>
            <person name="Andersen M.H."/>
            <person name="Karst S.M."/>
            <person name="Dueholm M.S."/>
            <person name="Nielsen P.H."/>
            <person name="Albertsen M."/>
        </authorList>
    </citation>
    <scope>NUCLEOTIDE SEQUENCE</scope>
    <source>
        <strain evidence="2">Bjer_18-Q3-R1-45_BAT3C.347</strain>
    </source>
</reference>
<dbReference type="NCBIfam" id="TIGR03696">
    <property type="entry name" value="Rhs_assc_core"/>
    <property type="match status" value="1"/>
</dbReference>
<dbReference type="Proteomes" id="UP000807785">
    <property type="component" value="Unassembled WGS sequence"/>
</dbReference>
<feature type="region of interest" description="Disordered" evidence="1">
    <location>
        <begin position="1"/>
        <end position="21"/>
    </location>
</feature>
<gene>
    <name evidence="2" type="ORF">IPH26_21910</name>
</gene>
<dbReference type="PANTHER" id="PTHR32305">
    <property type="match status" value="1"/>
</dbReference>
<dbReference type="InterPro" id="IPR050708">
    <property type="entry name" value="T6SS_VgrG/RHS"/>
</dbReference>
<evidence type="ECO:0000313" key="3">
    <source>
        <dbReference type="Proteomes" id="UP000807785"/>
    </source>
</evidence>
<organism evidence="2 3">
    <name type="scientific">Candidatus Methylophosphatis roskildensis</name>
    <dbReference type="NCBI Taxonomy" id="2899263"/>
    <lineage>
        <taxon>Bacteria</taxon>
        <taxon>Pseudomonadati</taxon>
        <taxon>Pseudomonadota</taxon>
        <taxon>Betaproteobacteria</taxon>
        <taxon>Nitrosomonadales</taxon>
        <taxon>Sterolibacteriaceae</taxon>
        <taxon>Candidatus Methylophosphatis</taxon>
    </lineage>
</organism>
<dbReference type="Gene3D" id="2.180.10.10">
    <property type="entry name" value="RHS repeat-associated core"/>
    <property type="match status" value="1"/>
</dbReference>
<evidence type="ECO:0000256" key="1">
    <source>
        <dbReference type="SAM" id="MobiDB-lite"/>
    </source>
</evidence>
<sequence>MCRWRGSMRVGGPVSRGRVGRPTMVARAARRRTRRVTTHFLARASITSTPILRVCPRNSPTRTRIRWRAAYRAWGNTVQESWEATDLDGRPLALDASERTPPLEQNLRFQGQYLDRDTGLHYNTFRYYDPDIGRFISPDPIGLGGGANLYQYAPNPVSWIDPWGLSCGPNTREGAKRPPIVIGENMRRVNEYANKIGGKTYRPWTNDPFKPDLGMKRNERWIADQIRSGREIIDIGPDFARRAATQRSSPFYEMERRSLVGFGKYRKVFVRDGSSGGVSGLDF</sequence>
<comment type="caution">
    <text evidence="2">The sequence shown here is derived from an EMBL/GenBank/DDBJ whole genome shotgun (WGS) entry which is preliminary data.</text>
</comment>
<dbReference type="AlphaFoldDB" id="A0A9D7HTA1"/>
<accession>A0A9D7HTA1</accession>
<protein>
    <submittedName>
        <fullName evidence="2">RHS repeat-associated core domain-containing protein</fullName>
    </submittedName>
</protein>
<dbReference type="InterPro" id="IPR022385">
    <property type="entry name" value="Rhs_assc_core"/>
</dbReference>
<proteinExistence type="predicted"/>
<evidence type="ECO:0000313" key="2">
    <source>
        <dbReference type="EMBL" id="MBK6975491.1"/>
    </source>
</evidence>